<evidence type="ECO:0000313" key="8">
    <source>
        <dbReference type="EMBL" id="GGF54310.1"/>
    </source>
</evidence>
<sequence>MFMKTLFASLRRGRAGTALAALALACATAAPVLAAEDGYRLGPQDRIRLRVHEWRATQDQVFEWEALRGEFTVGAEGNLAIPLIGEVPVAGLLASEVASTIGAQMRDRMGLTVPPDASVEVVEFRPFYVAGEVTKPGPYAFRPGLTVLQATAIAGGILRPSDAGLMRLGKEVIANEGEINLLRQERDMALARRARLQAELETTPEISFPDDLARRGGDRAIILLMQQERLIFKARNEAFKAQTETLAELKKFLEKEAEALKAQLVTQDTQLELVNRELQSVSTLVEKGFAIAPRQLALERGVAQIQGDRLRLETELLRVRQESAKTDMAIIELRNKRANDLSVEMRETQARLEQIEQKTATSTDLLYEAEVLAPRMLADRIRGARLRPVYLVVRTEAGKTREIEANEGTPLEAGDTLKVDLPLPAPDPGGSAALLKEAQQAIRTR</sequence>
<keyword evidence="1 4" id="KW-0732">Signal</keyword>
<feature type="signal peptide" evidence="4">
    <location>
        <begin position="1"/>
        <end position="34"/>
    </location>
</feature>
<evidence type="ECO:0000313" key="9">
    <source>
        <dbReference type="Proteomes" id="UP000606044"/>
    </source>
</evidence>
<evidence type="ECO:0000256" key="3">
    <source>
        <dbReference type="SAM" id="MobiDB-lite"/>
    </source>
</evidence>
<feature type="domain" description="AprE-like long alpha-helical hairpin" evidence="7">
    <location>
        <begin position="178"/>
        <end position="364"/>
    </location>
</feature>
<evidence type="ECO:0000259" key="6">
    <source>
        <dbReference type="Pfam" id="PF10531"/>
    </source>
</evidence>
<evidence type="ECO:0000259" key="5">
    <source>
        <dbReference type="Pfam" id="PF02563"/>
    </source>
</evidence>
<name>A0A917BPM0_9HYPH</name>
<dbReference type="InterPro" id="IPR003715">
    <property type="entry name" value="Poly_export_N"/>
</dbReference>
<organism evidence="8 9">
    <name type="scientific">Azorhizobium oxalatiphilum</name>
    <dbReference type="NCBI Taxonomy" id="980631"/>
    <lineage>
        <taxon>Bacteria</taxon>
        <taxon>Pseudomonadati</taxon>
        <taxon>Pseudomonadota</taxon>
        <taxon>Alphaproteobacteria</taxon>
        <taxon>Hyphomicrobiales</taxon>
        <taxon>Xanthobacteraceae</taxon>
        <taxon>Azorhizobium</taxon>
    </lineage>
</organism>
<dbReference type="GO" id="GO:0015159">
    <property type="term" value="F:polysaccharide transmembrane transporter activity"/>
    <property type="evidence" value="ECO:0007669"/>
    <property type="project" value="InterPro"/>
</dbReference>
<dbReference type="PANTHER" id="PTHR33619">
    <property type="entry name" value="POLYSACCHARIDE EXPORT PROTEIN GFCE-RELATED"/>
    <property type="match status" value="1"/>
</dbReference>
<dbReference type="PANTHER" id="PTHR33619:SF3">
    <property type="entry name" value="POLYSACCHARIDE EXPORT PROTEIN GFCE-RELATED"/>
    <property type="match status" value="1"/>
</dbReference>
<dbReference type="Gene3D" id="3.10.560.10">
    <property type="entry name" value="Outer membrane lipoprotein wza domain like"/>
    <property type="match status" value="1"/>
</dbReference>
<dbReference type="EMBL" id="BMCT01000001">
    <property type="protein sequence ID" value="GGF54310.1"/>
    <property type="molecule type" value="Genomic_DNA"/>
</dbReference>
<feature type="chain" id="PRO_5036848909" evidence="4">
    <location>
        <begin position="35"/>
        <end position="445"/>
    </location>
</feature>
<protein>
    <submittedName>
        <fullName evidence="8">Sugar ABC transporter substrate-binding protein</fullName>
    </submittedName>
</protein>
<dbReference type="AlphaFoldDB" id="A0A917BPM0"/>
<dbReference type="Pfam" id="PF02563">
    <property type="entry name" value="Poly_export"/>
    <property type="match status" value="1"/>
</dbReference>
<proteinExistence type="predicted"/>
<dbReference type="Proteomes" id="UP000606044">
    <property type="component" value="Unassembled WGS sequence"/>
</dbReference>
<dbReference type="Pfam" id="PF25994">
    <property type="entry name" value="HH_AprE"/>
    <property type="match status" value="1"/>
</dbReference>
<reference evidence="8" key="1">
    <citation type="journal article" date="2014" name="Int. J. Syst. Evol. Microbiol.">
        <title>Complete genome sequence of Corynebacterium casei LMG S-19264T (=DSM 44701T), isolated from a smear-ripened cheese.</title>
        <authorList>
            <consortium name="US DOE Joint Genome Institute (JGI-PGF)"/>
            <person name="Walter F."/>
            <person name="Albersmeier A."/>
            <person name="Kalinowski J."/>
            <person name="Ruckert C."/>
        </authorList>
    </citation>
    <scope>NUCLEOTIDE SEQUENCE</scope>
    <source>
        <strain evidence="8">CCM 7897</strain>
    </source>
</reference>
<dbReference type="InterPro" id="IPR019554">
    <property type="entry name" value="Soluble_ligand-bd"/>
</dbReference>
<dbReference type="InterPro" id="IPR049712">
    <property type="entry name" value="Poly_export"/>
</dbReference>
<dbReference type="InterPro" id="IPR058781">
    <property type="entry name" value="HH_AprE-like"/>
</dbReference>
<evidence type="ECO:0000256" key="2">
    <source>
        <dbReference type="SAM" id="Coils"/>
    </source>
</evidence>
<dbReference type="Gene3D" id="3.30.1950.10">
    <property type="entry name" value="wza like domain"/>
    <property type="match status" value="1"/>
</dbReference>
<comment type="caution">
    <text evidence="8">The sequence shown here is derived from an EMBL/GenBank/DDBJ whole genome shotgun (WGS) entry which is preliminary data.</text>
</comment>
<reference evidence="8" key="2">
    <citation type="submission" date="2020-09" db="EMBL/GenBank/DDBJ databases">
        <authorList>
            <person name="Sun Q."/>
            <person name="Sedlacek I."/>
        </authorList>
    </citation>
    <scope>NUCLEOTIDE SEQUENCE</scope>
    <source>
        <strain evidence="8">CCM 7897</strain>
    </source>
</reference>
<feature type="coiled-coil region" evidence="2">
    <location>
        <begin position="236"/>
        <end position="277"/>
    </location>
</feature>
<dbReference type="Pfam" id="PF10531">
    <property type="entry name" value="SLBB"/>
    <property type="match status" value="1"/>
</dbReference>
<feature type="domain" description="Polysaccharide export protein N-terminal" evidence="5">
    <location>
        <begin position="35"/>
        <end position="121"/>
    </location>
</feature>
<gene>
    <name evidence="8" type="primary">exoF2</name>
    <name evidence="8" type="ORF">GCM10007301_12270</name>
</gene>
<keyword evidence="9" id="KW-1185">Reference proteome</keyword>
<dbReference type="PROSITE" id="PS51257">
    <property type="entry name" value="PROKAR_LIPOPROTEIN"/>
    <property type="match status" value="1"/>
</dbReference>
<keyword evidence="2" id="KW-0175">Coiled coil</keyword>
<accession>A0A917BPM0</accession>
<evidence type="ECO:0000259" key="7">
    <source>
        <dbReference type="Pfam" id="PF25994"/>
    </source>
</evidence>
<evidence type="ECO:0000256" key="1">
    <source>
        <dbReference type="ARBA" id="ARBA00022729"/>
    </source>
</evidence>
<feature type="region of interest" description="Disordered" evidence="3">
    <location>
        <begin position="414"/>
        <end position="445"/>
    </location>
</feature>
<evidence type="ECO:0000256" key="4">
    <source>
        <dbReference type="SAM" id="SignalP"/>
    </source>
</evidence>
<feature type="domain" description="Soluble ligand binding" evidence="6">
    <location>
        <begin position="127"/>
        <end position="167"/>
    </location>
</feature>